<reference evidence="1 2" key="3">
    <citation type="journal article" date="2013" name="Rice">
        <title>Improvement of the Oryza sativa Nipponbare reference genome using next generation sequence and optical map data.</title>
        <authorList>
            <person name="Kawahara Y."/>
            <person name="de la Bastide M."/>
            <person name="Hamilton J.P."/>
            <person name="Kanamori H."/>
            <person name="McCombie W.R."/>
            <person name="Ouyang S."/>
            <person name="Schwartz D.C."/>
            <person name="Tanaka T."/>
            <person name="Wu J."/>
            <person name="Zhou S."/>
            <person name="Childs K.L."/>
            <person name="Davidson R.M."/>
            <person name="Lin H."/>
            <person name="Quesada-Ocampo L."/>
            <person name="Vaillancourt B."/>
            <person name="Sakai H."/>
            <person name="Lee S.S."/>
            <person name="Kim J."/>
            <person name="Numa H."/>
            <person name="Itoh T."/>
            <person name="Buell C.R."/>
            <person name="Matsumoto T."/>
        </authorList>
    </citation>
    <scope>NUCLEOTIDE SEQUENCE [LARGE SCALE GENOMIC DNA]</scope>
    <source>
        <strain evidence="2">cv. Nipponbare</strain>
    </source>
</reference>
<gene>
    <name evidence="1" type="ordered locus">Os02g0313300</name>
    <name evidence="1" type="ORF">OSNPB_020313300</name>
</gene>
<reference evidence="1 2" key="2">
    <citation type="journal article" date="2013" name="Plant Cell Physiol.">
        <title>Rice Annotation Project Database (RAP-DB): an integrative and interactive database for rice genomics.</title>
        <authorList>
            <person name="Sakai H."/>
            <person name="Lee S.S."/>
            <person name="Tanaka T."/>
            <person name="Numa H."/>
            <person name="Kim J."/>
            <person name="Kawahara Y."/>
            <person name="Wakimoto H."/>
            <person name="Yang C.C."/>
            <person name="Iwamoto M."/>
            <person name="Abe T."/>
            <person name="Yamada Y."/>
            <person name="Muto A."/>
            <person name="Inokuchi H."/>
            <person name="Ikemura T."/>
            <person name="Matsumoto T."/>
            <person name="Sasaki T."/>
            <person name="Itoh T."/>
        </authorList>
    </citation>
    <scope>NUCLEOTIDE SEQUENCE [LARGE SCALE GENOMIC DNA]</scope>
    <source>
        <strain evidence="2">cv. Nipponbare</strain>
    </source>
</reference>
<accession>A0A0N7KF62</accession>
<dbReference type="AlphaFoldDB" id="A0A0N7KF62"/>
<dbReference type="InParanoid" id="A0A0N7KF62"/>
<protein>
    <submittedName>
        <fullName evidence="1">Os02g0313300 protein</fullName>
    </submittedName>
</protein>
<dbReference type="EMBL" id="AP014958">
    <property type="protein sequence ID" value="BAS78329.1"/>
    <property type="molecule type" value="Genomic_DNA"/>
</dbReference>
<evidence type="ECO:0000313" key="2">
    <source>
        <dbReference type="Proteomes" id="UP000059680"/>
    </source>
</evidence>
<reference evidence="2" key="1">
    <citation type="journal article" date="2005" name="Nature">
        <title>The map-based sequence of the rice genome.</title>
        <authorList>
            <consortium name="International rice genome sequencing project (IRGSP)"/>
            <person name="Matsumoto T."/>
            <person name="Wu J."/>
            <person name="Kanamori H."/>
            <person name="Katayose Y."/>
            <person name="Fujisawa M."/>
            <person name="Namiki N."/>
            <person name="Mizuno H."/>
            <person name="Yamamoto K."/>
            <person name="Antonio B.A."/>
            <person name="Baba T."/>
            <person name="Sakata K."/>
            <person name="Nagamura Y."/>
            <person name="Aoki H."/>
            <person name="Arikawa K."/>
            <person name="Arita K."/>
            <person name="Bito T."/>
            <person name="Chiden Y."/>
            <person name="Fujitsuka N."/>
            <person name="Fukunaka R."/>
            <person name="Hamada M."/>
            <person name="Harada C."/>
            <person name="Hayashi A."/>
            <person name="Hijishita S."/>
            <person name="Honda M."/>
            <person name="Hosokawa S."/>
            <person name="Ichikawa Y."/>
            <person name="Idonuma A."/>
            <person name="Iijima M."/>
            <person name="Ikeda M."/>
            <person name="Ikeno M."/>
            <person name="Ito K."/>
            <person name="Ito S."/>
            <person name="Ito T."/>
            <person name="Ito Y."/>
            <person name="Ito Y."/>
            <person name="Iwabuchi A."/>
            <person name="Kamiya K."/>
            <person name="Karasawa W."/>
            <person name="Kurita K."/>
            <person name="Katagiri S."/>
            <person name="Kikuta A."/>
            <person name="Kobayashi H."/>
            <person name="Kobayashi N."/>
            <person name="Machita K."/>
            <person name="Maehara T."/>
            <person name="Masukawa M."/>
            <person name="Mizubayashi T."/>
            <person name="Mukai Y."/>
            <person name="Nagasaki H."/>
            <person name="Nagata Y."/>
            <person name="Naito S."/>
            <person name="Nakashima M."/>
            <person name="Nakama Y."/>
            <person name="Nakamichi Y."/>
            <person name="Nakamura M."/>
            <person name="Meguro A."/>
            <person name="Negishi M."/>
            <person name="Ohta I."/>
            <person name="Ohta T."/>
            <person name="Okamoto M."/>
            <person name="Ono N."/>
            <person name="Saji S."/>
            <person name="Sakaguchi M."/>
            <person name="Sakai K."/>
            <person name="Shibata M."/>
            <person name="Shimokawa T."/>
            <person name="Song J."/>
            <person name="Takazaki Y."/>
            <person name="Terasawa K."/>
            <person name="Tsugane M."/>
            <person name="Tsuji K."/>
            <person name="Ueda S."/>
            <person name="Waki K."/>
            <person name="Yamagata H."/>
            <person name="Yamamoto M."/>
            <person name="Yamamoto S."/>
            <person name="Yamane H."/>
            <person name="Yoshiki S."/>
            <person name="Yoshihara R."/>
            <person name="Yukawa K."/>
            <person name="Zhong H."/>
            <person name="Yano M."/>
            <person name="Yuan Q."/>
            <person name="Ouyang S."/>
            <person name="Liu J."/>
            <person name="Jones K.M."/>
            <person name="Gansberger K."/>
            <person name="Moffat K."/>
            <person name="Hill J."/>
            <person name="Bera J."/>
            <person name="Fadrosh D."/>
            <person name="Jin S."/>
            <person name="Johri S."/>
            <person name="Kim M."/>
            <person name="Overton L."/>
            <person name="Reardon M."/>
            <person name="Tsitrin T."/>
            <person name="Vuong H."/>
            <person name="Weaver B."/>
            <person name="Ciecko A."/>
            <person name="Tallon L."/>
            <person name="Jackson J."/>
            <person name="Pai G."/>
            <person name="Aken S.V."/>
            <person name="Utterback T."/>
            <person name="Reidmuller S."/>
            <person name="Feldblyum T."/>
            <person name="Hsiao J."/>
            <person name="Zismann V."/>
            <person name="Iobst S."/>
            <person name="de Vazeille A.R."/>
            <person name="Buell C.R."/>
            <person name="Ying K."/>
            <person name="Li Y."/>
            <person name="Lu T."/>
            <person name="Huang Y."/>
            <person name="Zhao Q."/>
            <person name="Feng Q."/>
            <person name="Zhang L."/>
            <person name="Zhu J."/>
            <person name="Weng Q."/>
            <person name="Mu J."/>
            <person name="Lu Y."/>
            <person name="Fan D."/>
            <person name="Liu Y."/>
            <person name="Guan J."/>
            <person name="Zhang Y."/>
            <person name="Yu S."/>
            <person name="Liu X."/>
            <person name="Zhang Y."/>
            <person name="Hong G."/>
            <person name="Han B."/>
            <person name="Choisne N."/>
            <person name="Demange N."/>
            <person name="Orjeda G."/>
            <person name="Samain S."/>
            <person name="Cattolico L."/>
            <person name="Pelletier E."/>
            <person name="Couloux A."/>
            <person name="Segurens B."/>
            <person name="Wincker P."/>
            <person name="D'Hont A."/>
            <person name="Scarpelli C."/>
            <person name="Weissenbach J."/>
            <person name="Salanoubat M."/>
            <person name="Quetier F."/>
            <person name="Yu Y."/>
            <person name="Kim H.R."/>
            <person name="Rambo T."/>
            <person name="Currie J."/>
            <person name="Collura K."/>
            <person name="Luo M."/>
            <person name="Yang T."/>
            <person name="Ammiraju J.S.S."/>
            <person name="Engler F."/>
            <person name="Soderlund C."/>
            <person name="Wing R.A."/>
            <person name="Palmer L.E."/>
            <person name="de la Bastide M."/>
            <person name="Spiegel L."/>
            <person name="Nascimento L."/>
            <person name="Zutavern T."/>
            <person name="O'Shaughnessy A."/>
            <person name="Dike S."/>
            <person name="Dedhia N."/>
            <person name="Preston R."/>
            <person name="Balija V."/>
            <person name="McCombie W.R."/>
            <person name="Chow T."/>
            <person name="Chen H."/>
            <person name="Chung M."/>
            <person name="Chen C."/>
            <person name="Shaw J."/>
            <person name="Wu H."/>
            <person name="Hsiao K."/>
            <person name="Chao Y."/>
            <person name="Chu M."/>
            <person name="Cheng C."/>
            <person name="Hour A."/>
            <person name="Lee P."/>
            <person name="Lin S."/>
            <person name="Lin Y."/>
            <person name="Liou J."/>
            <person name="Liu S."/>
            <person name="Hsing Y."/>
            <person name="Raghuvanshi S."/>
            <person name="Mohanty A."/>
            <person name="Bharti A.K."/>
            <person name="Gaur A."/>
            <person name="Gupta V."/>
            <person name="Kumar D."/>
            <person name="Ravi V."/>
            <person name="Vij S."/>
            <person name="Kapur A."/>
            <person name="Khurana P."/>
            <person name="Khurana P."/>
            <person name="Khurana J.P."/>
            <person name="Tyagi A.K."/>
            <person name="Gaikwad K."/>
            <person name="Singh A."/>
            <person name="Dalal V."/>
            <person name="Srivastava S."/>
            <person name="Dixit A."/>
            <person name="Pal A.K."/>
            <person name="Ghazi I.A."/>
            <person name="Yadav M."/>
            <person name="Pandit A."/>
            <person name="Bhargava A."/>
            <person name="Sureshbabu K."/>
            <person name="Batra K."/>
            <person name="Sharma T.R."/>
            <person name="Mohapatra T."/>
            <person name="Singh N.K."/>
            <person name="Messing J."/>
            <person name="Nelson A.B."/>
            <person name="Fuks G."/>
            <person name="Kavchok S."/>
            <person name="Keizer G."/>
            <person name="Linton E."/>
            <person name="Llaca V."/>
            <person name="Song R."/>
            <person name="Tanyolac B."/>
            <person name="Young S."/>
            <person name="Ho-Il K."/>
            <person name="Hahn J.H."/>
            <person name="Sangsakoo G."/>
            <person name="Vanavichit A."/>
            <person name="de Mattos Luiz.A.T."/>
            <person name="Zimmer P.D."/>
            <person name="Malone G."/>
            <person name="Dellagostin O."/>
            <person name="de Oliveira A.C."/>
            <person name="Bevan M."/>
            <person name="Bancroft I."/>
            <person name="Minx P."/>
            <person name="Cordum H."/>
            <person name="Wilson R."/>
            <person name="Cheng Z."/>
            <person name="Jin W."/>
            <person name="Jiang J."/>
            <person name="Leong S.A."/>
            <person name="Iwama H."/>
            <person name="Gojobori T."/>
            <person name="Itoh T."/>
            <person name="Niimura Y."/>
            <person name="Fujii Y."/>
            <person name="Habara T."/>
            <person name="Sakai H."/>
            <person name="Sato Y."/>
            <person name="Wilson G."/>
            <person name="Kumar K."/>
            <person name="McCouch S."/>
            <person name="Juretic N."/>
            <person name="Hoen D."/>
            <person name="Wright S."/>
            <person name="Bruskiewich R."/>
            <person name="Bureau T."/>
            <person name="Miyao A."/>
            <person name="Hirochika H."/>
            <person name="Nishikawa T."/>
            <person name="Kadowaki K."/>
            <person name="Sugiura M."/>
            <person name="Burr B."/>
            <person name="Sasaki T."/>
        </authorList>
    </citation>
    <scope>NUCLEOTIDE SEQUENCE [LARGE SCALE GENOMIC DNA]</scope>
    <source>
        <strain evidence="2">cv. Nipponbare</strain>
    </source>
</reference>
<keyword evidence="2" id="KW-1185">Reference proteome</keyword>
<proteinExistence type="predicted"/>
<dbReference type="PaxDb" id="39947-A0A0N7KF62"/>
<evidence type="ECO:0000313" key="1">
    <source>
        <dbReference type="EMBL" id="BAS78329.1"/>
    </source>
</evidence>
<sequence length="99" mass="10810">MERSLQVSLIRCTLIVTRPLSPTLLAPLSPDDQRTDPSLCAVPQDCWGTSATPPTCLAIGSWSNWHDYILMAPAPEPTSAFSGTNLVAGRWLQQFWPSA</sequence>
<name>A0A0N7KF62_ORYSJ</name>
<organism evidence="1 2">
    <name type="scientific">Oryza sativa subsp. japonica</name>
    <name type="common">Rice</name>
    <dbReference type="NCBI Taxonomy" id="39947"/>
    <lineage>
        <taxon>Eukaryota</taxon>
        <taxon>Viridiplantae</taxon>
        <taxon>Streptophyta</taxon>
        <taxon>Embryophyta</taxon>
        <taxon>Tracheophyta</taxon>
        <taxon>Spermatophyta</taxon>
        <taxon>Magnoliopsida</taxon>
        <taxon>Liliopsida</taxon>
        <taxon>Poales</taxon>
        <taxon>Poaceae</taxon>
        <taxon>BOP clade</taxon>
        <taxon>Oryzoideae</taxon>
        <taxon>Oryzeae</taxon>
        <taxon>Oryzinae</taxon>
        <taxon>Oryza</taxon>
        <taxon>Oryza sativa</taxon>
    </lineage>
</organism>
<dbReference type="Proteomes" id="UP000059680">
    <property type="component" value="Chromosome 2"/>
</dbReference>